<dbReference type="EMBL" id="BAAASZ010000005">
    <property type="protein sequence ID" value="GAA2425567.1"/>
    <property type="molecule type" value="Genomic_DNA"/>
</dbReference>
<dbReference type="SUPFAM" id="SSF90123">
    <property type="entry name" value="ABC transporter transmembrane region"/>
    <property type="match status" value="2"/>
</dbReference>
<feature type="transmembrane region" description="Helical" evidence="8">
    <location>
        <begin position="762"/>
        <end position="780"/>
    </location>
</feature>
<dbReference type="SMART" id="SM00382">
    <property type="entry name" value="AAA"/>
    <property type="match status" value="2"/>
</dbReference>
<evidence type="ECO:0000313" key="12">
    <source>
        <dbReference type="Proteomes" id="UP001501638"/>
    </source>
</evidence>
<keyword evidence="5 8" id="KW-1133">Transmembrane helix</keyword>
<dbReference type="InterPro" id="IPR027417">
    <property type="entry name" value="P-loop_NTPase"/>
</dbReference>
<evidence type="ECO:0000256" key="3">
    <source>
        <dbReference type="ARBA" id="ARBA00022741"/>
    </source>
</evidence>
<evidence type="ECO:0000256" key="1">
    <source>
        <dbReference type="ARBA" id="ARBA00004651"/>
    </source>
</evidence>
<dbReference type="Gene3D" id="1.20.1560.10">
    <property type="entry name" value="ABC transporter type 1, transmembrane domain"/>
    <property type="match status" value="2"/>
</dbReference>
<evidence type="ECO:0000256" key="8">
    <source>
        <dbReference type="SAM" id="Phobius"/>
    </source>
</evidence>
<evidence type="ECO:0000256" key="4">
    <source>
        <dbReference type="ARBA" id="ARBA00022840"/>
    </source>
</evidence>
<dbReference type="PROSITE" id="PS00211">
    <property type="entry name" value="ABC_TRANSPORTER_1"/>
    <property type="match status" value="1"/>
</dbReference>
<feature type="transmembrane region" description="Helical" evidence="8">
    <location>
        <begin position="163"/>
        <end position="182"/>
    </location>
</feature>
<dbReference type="PANTHER" id="PTHR43394">
    <property type="entry name" value="ATP-DEPENDENT PERMEASE MDL1, MITOCHONDRIAL"/>
    <property type="match status" value="1"/>
</dbReference>
<organism evidence="11 12">
    <name type="scientific">Streptomyces macrosporus</name>
    <dbReference type="NCBI Taxonomy" id="44032"/>
    <lineage>
        <taxon>Bacteria</taxon>
        <taxon>Bacillati</taxon>
        <taxon>Actinomycetota</taxon>
        <taxon>Actinomycetes</taxon>
        <taxon>Kitasatosporales</taxon>
        <taxon>Streptomycetaceae</taxon>
        <taxon>Streptomyces</taxon>
    </lineage>
</organism>
<evidence type="ECO:0000256" key="5">
    <source>
        <dbReference type="ARBA" id="ARBA00022989"/>
    </source>
</evidence>
<dbReference type="InterPro" id="IPR003439">
    <property type="entry name" value="ABC_transporter-like_ATP-bd"/>
</dbReference>
<dbReference type="InterPro" id="IPR017871">
    <property type="entry name" value="ABC_transporter-like_CS"/>
</dbReference>
<dbReference type="InterPro" id="IPR003593">
    <property type="entry name" value="AAA+_ATPase"/>
</dbReference>
<name>A0ABN3JBZ0_9ACTN</name>
<accession>A0ABN3JBZ0</accession>
<feature type="transmembrane region" description="Helical" evidence="8">
    <location>
        <begin position="253"/>
        <end position="277"/>
    </location>
</feature>
<evidence type="ECO:0000313" key="11">
    <source>
        <dbReference type="EMBL" id="GAA2425567.1"/>
    </source>
</evidence>
<dbReference type="CDD" id="cd18543">
    <property type="entry name" value="ABC_6TM_Rv0194_D1_like"/>
    <property type="match status" value="1"/>
</dbReference>
<dbReference type="PROSITE" id="PS50929">
    <property type="entry name" value="ABC_TM1F"/>
    <property type="match status" value="2"/>
</dbReference>
<keyword evidence="6 8" id="KW-0472">Membrane</keyword>
<dbReference type="InterPro" id="IPR039421">
    <property type="entry name" value="Type_1_exporter"/>
</dbReference>
<dbReference type="RefSeq" id="WP_344320368.1">
    <property type="nucleotide sequence ID" value="NZ_BAAASZ010000005.1"/>
</dbReference>
<comment type="subcellular location">
    <subcellularLocation>
        <location evidence="1">Cell membrane</location>
        <topology evidence="1">Multi-pass membrane protein</topology>
    </subcellularLocation>
</comment>
<evidence type="ECO:0000256" key="2">
    <source>
        <dbReference type="ARBA" id="ARBA00022692"/>
    </source>
</evidence>
<reference evidence="11 12" key="1">
    <citation type="journal article" date="2019" name="Int. J. Syst. Evol. Microbiol.">
        <title>The Global Catalogue of Microorganisms (GCM) 10K type strain sequencing project: providing services to taxonomists for standard genome sequencing and annotation.</title>
        <authorList>
            <consortium name="The Broad Institute Genomics Platform"/>
            <consortium name="The Broad Institute Genome Sequencing Center for Infectious Disease"/>
            <person name="Wu L."/>
            <person name="Ma J."/>
        </authorList>
    </citation>
    <scope>NUCLEOTIDE SEQUENCE [LARGE SCALE GENOMIC DNA]</scope>
    <source>
        <strain evidence="11 12">JCM 6305</strain>
    </source>
</reference>
<feature type="region of interest" description="Disordered" evidence="7">
    <location>
        <begin position="584"/>
        <end position="617"/>
    </location>
</feature>
<keyword evidence="12" id="KW-1185">Reference proteome</keyword>
<feature type="compositionally biased region" description="Low complexity" evidence="7">
    <location>
        <begin position="587"/>
        <end position="598"/>
    </location>
</feature>
<comment type="caution">
    <text evidence="11">The sequence shown here is derived from an EMBL/GenBank/DDBJ whole genome shotgun (WGS) entry which is preliminary data.</text>
</comment>
<feature type="transmembrane region" description="Helical" evidence="8">
    <location>
        <begin position="644"/>
        <end position="667"/>
    </location>
</feature>
<evidence type="ECO:0000256" key="7">
    <source>
        <dbReference type="SAM" id="MobiDB-lite"/>
    </source>
</evidence>
<feature type="transmembrane region" description="Helical" evidence="8">
    <location>
        <begin position="679"/>
        <end position="700"/>
    </location>
</feature>
<feature type="domain" description="ABC transmembrane type-1" evidence="10">
    <location>
        <begin position="649"/>
        <end position="929"/>
    </location>
</feature>
<feature type="domain" description="ABC transporter" evidence="9">
    <location>
        <begin position="963"/>
        <end position="1198"/>
    </location>
</feature>
<dbReference type="Gene3D" id="3.40.50.300">
    <property type="entry name" value="P-loop containing nucleotide triphosphate hydrolases"/>
    <property type="match status" value="2"/>
</dbReference>
<dbReference type="SUPFAM" id="SSF52540">
    <property type="entry name" value="P-loop containing nucleoside triphosphate hydrolases"/>
    <property type="match status" value="2"/>
</dbReference>
<feature type="domain" description="ABC transmembrane type-1" evidence="10">
    <location>
        <begin position="32"/>
        <end position="312"/>
    </location>
</feature>
<keyword evidence="4 11" id="KW-0067">ATP-binding</keyword>
<dbReference type="Pfam" id="PF00005">
    <property type="entry name" value="ABC_tran"/>
    <property type="match status" value="2"/>
</dbReference>
<dbReference type="InterPro" id="IPR011527">
    <property type="entry name" value="ABC1_TM_dom"/>
</dbReference>
<evidence type="ECO:0000259" key="9">
    <source>
        <dbReference type="PROSITE" id="PS50893"/>
    </source>
</evidence>
<dbReference type="GO" id="GO:0005524">
    <property type="term" value="F:ATP binding"/>
    <property type="evidence" value="ECO:0007669"/>
    <property type="project" value="UniProtKB-KW"/>
</dbReference>
<dbReference type="Pfam" id="PF00664">
    <property type="entry name" value="ABC_membrane"/>
    <property type="match status" value="2"/>
</dbReference>
<evidence type="ECO:0000256" key="6">
    <source>
        <dbReference type="ARBA" id="ARBA00023136"/>
    </source>
</evidence>
<evidence type="ECO:0000259" key="10">
    <source>
        <dbReference type="PROSITE" id="PS50929"/>
    </source>
</evidence>
<protein>
    <submittedName>
        <fullName evidence="11">ABC transporter ATP-binding protein</fullName>
    </submittedName>
</protein>
<feature type="transmembrane region" description="Helical" evidence="8">
    <location>
        <begin position="865"/>
        <end position="890"/>
    </location>
</feature>
<feature type="transmembrane region" description="Helical" evidence="8">
    <location>
        <begin position="289"/>
        <end position="309"/>
    </location>
</feature>
<keyword evidence="2 8" id="KW-0812">Transmembrane</keyword>
<dbReference type="PROSITE" id="PS50893">
    <property type="entry name" value="ABC_TRANSPORTER_2"/>
    <property type="match status" value="2"/>
</dbReference>
<feature type="domain" description="ABC transporter" evidence="9">
    <location>
        <begin position="345"/>
        <end position="579"/>
    </location>
</feature>
<sequence>MAASGTVAEEQVREGWPRRLSRHCLRHRGTLITAVLAACGGSVVAAIVPWVTKVIVDDVIVGRTREAAPWTALFLTTAVVAYALAYLRRLCAGKLAADVQHDVRTEMFRSLTRLDAARQDALSPGHLAGRVTSDMNMVFGLLSNTPLALANVMAALASVVMMALLSPALTLVALAVLPVLWLTSRRSRSRIGPAARQVQREVATLAGIVESSIAGIRVVKAFGQEQQEMDRLTRAGTRLFAHRLRVVRLNARFNPALQAVPALGQVGILAFGGWLATRGQLSLGTFLSFFAYLATLAGSLRMLSAFLLVGQQSGAGIERVLDWADASPSMTEGTVRLPHGPPPAVEFDHVGFGYGTERPVLSDVSLRIAPGETVAVVGLPGAGKSALVQLPLRFHDVDSGTVRVDGHDVRDLTLHSLRGAIGFVPEESLLFSGTIRDNIAFGRPDADDAEIRSAARTAWADGFIEALPHGYDTRVGERGLTLSGGQRQRIALARALLNRPRLLILDDATSAVDARVEAHVHEGLREVMKGCTTLIVARRTSTLSLADRVAVLDGGVLVDTGTHEELRRRCPRYRDILREADRDPDVARAAAPAAGPGRRSAKPPPTAARGEARIEEDPGVDAAAQARNPGGEFGLRDLLRGFRLPLACGLALVVVGTCAGLTLPFVLRRGVEGGVQDMATGTVWAACCAALAVVSAQWAAQQGAIGVLGRTGERILYALRVRVFAHLHRLGLDHYEREAAGRTLTRMTTDIDSLSAFLQTGLVRLLVSLLTLAGVLVALFVADARLVLVLLVALPPLLVATLVFRRKSTRAYEEARRTTAVVTATFQEHMAGMRLVQAFRREEASARRLARESDEHRRARTRSQFLTAVYFPGIQFIASLVTALVLVVGGQRVTEGTMAVGGLVAYLLYLNLFFTPLQEISQLFDGYQLARVSLTALRGFLRIPEGTPRPAAPRAVERIRGDIRFEGVHYRYGGDTRALSGVDLHIRPGETVAFVGETGAGKSTLIKLLARFHDPTRGAILVDGTDIRRLDPKAFRRRLGIVPQEPYLFEGTVRDAIAYGRPDATDAEVEAAARQVGAHDMIAGLDGGYRHRIAEGGRNLSSGQRQLLALARAELVRPDVLLLDEATAALDSASEAVANRGAPTHGGTRRTTLIVAHRLGVAARADRVVVLHDGRVCEDGTHEELLALGGVYARLWRAYDGRSADTEFRRPSPALEE</sequence>
<dbReference type="PANTHER" id="PTHR43394:SF1">
    <property type="entry name" value="ATP-BINDING CASSETTE SUB-FAMILY B MEMBER 10, MITOCHONDRIAL"/>
    <property type="match status" value="1"/>
</dbReference>
<feature type="transmembrane region" description="Helical" evidence="8">
    <location>
        <begin position="786"/>
        <end position="804"/>
    </location>
</feature>
<feature type="transmembrane region" description="Helical" evidence="8">
    <location>
        <begin position="137"/>
        <end position="157"/>
    </location>
</feature>
<dbReference type="InterPro" id="IPR036640">
    <property type="entry name" value="ABC1_TM_sf"/>
</dbReference>
<keyword evidence="3" id="KW-0547">Nucleotide-binding</keyword>
<dbReference type="Proteomes" id="UP001501638">
    <property type="component" value="Unassembled WGS sequence"/>
</dbReference>
<gene>
    <name evidence="11" type="ORF">GCM10010405_05100</name>
</gene>
<dbReference type="CDD" id="cd18546">
    <property type="entry name" value="ABC_6TM_Rv0194_D2_like"/>
    <property type="match status" value="1"/>
</dbReference>
<feature type="transmembrane region" description="Helical" evidence="8">
    <location>
        <begin position="896"/>
        <end position="914"/>
    </location>
</feature>
<feature type="transmembrane region" description="Helical" evidence="8">
    <location>
        <begin position="68"/>
        <end position="87"/>
    </location>
</feature>
<proteinExistence type="predicted"/>
<feature type="transmembrane region" description="Helical" evidence="8">
    <location>
        <begin position="29"/>
        <end position="48"/>
    </location>
</feature>